<organism evidence="1 2">
    <name type="scientific">Meloidogyne enterolobii</name>
    <name type="common">Root-knot nematode worm</name>
    <name type="synonym">Meloidogyne mayaguensis</name>
    <dbReference type="NCBI Taxonomy" id="390850"/>
    <lineage>
        <taxon>Eukaryota</taxon>
        <taxon>Metazoa</taxon>
        <taxon>Ecdysozoa</taxon>
        <taxon>Nematoda</taxon>
        <taxon>Chromadorea</taxon>
        <taxon>Rhabditida</taxon>
        <taxon>Tylenchina</taxon>
        <taxon>Tylenchomorpha</taxon>
        <taxon>Tylenchoidea</taxon>
        <taxon>Meloidogynidae</taxon>
        <taxon>Meloidogyninae</taxon>
        <taxon>Meloidogyne</taxon>
    </lineage>
</organism>
<sequence>MLYRKRKRRECSDFPSLHPSKTEKPLAKYKRGKRREKIKSDHSINSEAKTWERKRRTENNNFAKKLNRKRKRNNLDIMARGAKNKFYATLARYLYSILNICVYI</sequence>
<protein>
    <submittedName>
        <fullName evidence="1">Uncharacterized protein</fullName>
    </submittedName>
</protein>
<accession>A0ACB0YL86</accession>
<dbReference type="Proteomes" id="UP001497535">
    <property type="component" value="Unassembled WGS sequence"/>
</dbReference>
<keyword evidence="2" id="KW-1185">Reference proteome</keyword>
<evidence type="ECO:0000313" key="2">
    <source>
        <dbReference type="Proteomes" id="UP001497535"/>
    </source>
</evidence>
<proteinExistence type="predicted"/>
<name>A0ACB0YL86_MELEN</name>
<dbReference type="EMBL" id="CAVMJV010000014">
    <property type="protein sequence ID" value="CAK5051404.1"/>
    <property type="molecule type" value="Genomic_DNA"/>
</dbReference>
<gene>
    <name evidence="1" type="ORF">MENTE1834_LOCUS13595</name>
</gene>
<reference evidence="1" key="1">
    <citation type="submission" date="2023-11" db="EMBL/GenBank/DDBJ databases">
        <authorList>
            <person name="Poullet M."/>
        </authorList>
    </citation>
    <scope>NUCLEOTIDE SEQUENCE</scope>
    <source>
        <strain evidence="1">E1834</strain>
    </source>
</reference>
<evidence type="ECO:0000313" key="1">
    <source>
        <dbReference type="EMBL" id="CAK5051404.1"/>
    </source>
</evidence>
<comment type="caution">
    <text evidence="1">The sequence shown here is derived from an EMBL/GenBank/DDBJ whole genome shotgun (WGS) entry which is preliminary data.</text>
</comment>